<dbReference type="GeneID" id="8506254"/>
<sequence length="162" mass="18237">MEMYTKGFTGYQPNNRLDIYIVPYQGRKNTERDEGERKKRGKKKGRAKMKKSEEVEEETEADGWYVLRMVWGNTASIRDRAGLREAGIGSANNTEMTSPVTVSAATILALDISTPPGSRFGHQHFSGLEYPATGDKEGRKMISSSSSIRHSIITRKRLSRCF</sequence>
<protein>
    <submittedName>
        <fullName evidence="2">Uncharacterized protein</fullName>
    </submittedName>
</protein>
<dbReference type="AlphaFoldDB" id="A0A179UBJ8"/>
<gene>
    <name evidence="2" type="ORF">BDBG_01741</name>
</gene>
<dbReference type="RefSeq" id="XP_002627070.1">
    <property type="nucleotide sequence ID" value="XM_002627024.1"/>
</dbReference>
<feature type="compositionally biased region" description="Basic residues" evidence="1">
    <location>
        <begin position="38"/>
        <end position="49"/>
    </location>
</feature>
<feature type="region of interest" description="Disordered" evidence="1">
    <location>
        <begin position="22"/>
        <end position="58"/>
    </location>
</feature>
<keyword evidence="3" id="KW-1185">Reference proteome</keyword>
<organism evidence="2 3">
    <name type="scientific">Blastomyces gilchristii (strain SLH14081)</name>
    <name type="common">Blastomyces dermatitidis</name>
    <dbReference type="NCBI Taxonomy" id="559298"/>
    <lineage>
        <taxon>Eukaryota</taxon>
        <taxon>Fungi</taxon>
        <taxon>Dikarya</taxon>
        <taxon>Ascomycota</taxon>
        <taxon>Pezizomycotina</taxon>
        <taxon>Eurotiomycetes</taxon>
        <taxon>Eurotiomycetidae</taxon>
        <taxon>Onygenales</taxon>
        <taxon>Ajellomycetaceae</taxon>
        <taxon>Blastomyces</taxon>
    </lineage>
</organism>
<feature type="compositionally biased region" description="Basic and acidic residues" evidence="1">
    <location>
        <begin position="28"/>
        <end position="37"/>
    </location>
</feature>
<dbReference type="VEuPathDB" id="FungiDB:BDBG_01741"/>
<proteinExistence type="predicted"/>
<evidence type="ECO:0000256" key="1">
    <source>
        <dbReference type="SAM" id="MobiDB-lite"/>
    </source>
</evidence>
<evidence type="ECO:0000313" key="3">
    <source>
        <dbReference type="Proteomes" id="UP000002038"/>
    </source>
</evidence>
<name>A0A179UBJ8_BLAGS</name>
<dbReference type="KEGG" id="bgh:BDBG_01741"/>
<reference evidence="3" key="1">
    <citation type="journal article" date="2015" name="PLoS Genet.">
        <title>The dynamic genome and transcriptome of the human fungal pathogen Blastomyces and close relative Emmonsia.</title>
        <authorList>
            <person name="Munoz J.F."/>
            <person name="Gauthier G.M."/>
            <person name="Desjardins C.A."/>
            <person name="Gallo J.E."/>
            <person name="Holder J."/>
            <person name="Sullivan T.D."/>
            <person name="Marty A.J."/>
            <person name="Carmen J.C."/>
            <person name="Chen Z."/>
            <person name="Ding L."/>
            <person name="Gujja S."/>
            <person name="Magrini V."/>
            <person name="Misas E."/>
            <person name="Mitreva M."/>
            <person name="Priest M."/>
            <person name="Saif S."/>
            <person name="Whiston E.A."/>
            <person name="Young S."/>
            <person name="Zeng Q."/>
            <person name="Goldman W.E."/>
            <person name="Mardis E.R."/>
            <person name="Taylor J.W."/>
            <person name="McEwen J.G."/>
            <person name="Clay O.K."/>
            <person name="Klein B.S."/>
            <person name="Cuomo C.A."/>
        </authorList>
    </citation>
    <scope>NUCLEOTIDE SEQUENCE [LARGE SCALE GENOMIC DNA]</scope>
    <source>
        <strain evidence="3">SLH14081</strain>
    </source>
</reference>
<dbReference type="Proteomes" id="UP000002038">
    <property type="component" value="Unassembled WGS sequence"/>
</dbReference>
<accession>A0A179UBJ8</accession>
<dbReference type="EMBL" id="GG657450">
    <property type="protein sequence ID" value="OAT05324.1"/>
    <property type="molecule type" value="Genomic_DNA"/>
</dbReference>
<evidence type="ECO:0000313" key="2">
    <source>
        <dbReference type="EMBL" id="OAT05324.1"/>
    </source>
</evidence>